<keyword evidence="3" id="KW-1185">Reference proteome</keyword>
<accession>A0A7N0V247</accession>
<dbReference type="EnsemblPlants" id="Kaladp0095s0113.1.v1.1">
    <property type="protein sequence ID" value="Kaladp0095s0113.1.v1.1.CDS.1"/>
    <property type="gene ID" value="Kaladp0095s0113.v1.1"/>
</dbReference>
<feature type="region of interest" description="Disordered" evidence="1">
    <location>
        <begin position="88"/>
        <end position="107"/>
    </location>
</feature>
<name>A0A7N0V247_KALFE</name>
<dbReference type="Proteomes" id="UP000594263">
    <property type="component" value="Unplaced"/>
</dbReference>
<evidence type="ECO:0000313" key="2">
    <source>
        <dbReference type="EnsemblPlants" id="Kaladp0095s0113.1.v1.1.CDS.1"/>
    </source>
</evidence>
<feature type="region of interest" description="Disordered" evidence="1">
    <location>
        <begin position="24"/>
        <end position="71"/>
    </location>
</feature>
<proteinExistence type="predicted"/>
<reference evidence="2" key="1">
    <citation type="submission" date="2021-01" db="UniProtKB">
        <authorList>
            <consortium name="EnsemblPlants"/>
        </authorList>
    </citation>
    <scope>IDENTIFICATION</scope>
</reference>
<dbReference type="PANTHER" id="PTHR35167">
    <property type="entry name" value="OS05G0216466 PROTEIN"/>
    <property type="match status" value="1"/>
</dbReference>
<evidence type="ECO:0000313" key="3">
    <source>
        <dbReference type="Proteomes" id="UP000594263"/>
    </source>
</evidence>
<organism evidence="2 3">
    <name type="scientific">Kalanchoe fedtschenkoi</name>
    <name type="common">Lavender scallops</name>
    <name type="synonym">South American air plant</name>
    <dbReference type="NCBI Taxonomy" id="63787"/>
    <lineage>
        <taxon>Eukaryota</taxon>
        <taxon>Viridiplantae</taxon>
        <taxon>Streptophyta</taxon>
        <taxon>Embryophyta</taxon>
        <taxon>Tracheophyta</taxon>
        <taxon>Spermatophyta</taxon>
        <taxon>Magnoliopsida</taxon>
        <taxon>eudicotyledons</taxon>
        <taxon>Gunneridae</taxon>
        <taxon>Pentapetalae</taxon>
        <taxon>Saxifragales</taxon>
        <taxon>Crassulaceae</taxon>
        <taxon>Kalanchoe</taxon>
    </lineage>
</organism>
<sequence length="107" mass="11676">MGVGVGLGEEDDNIVRAAELLVQLSDENSNSNGGGGGDEEEDDGARQVSFPEKAAEMEELDNGVQGRRRRRPRFRSIAEIYAETKPMKNGHANDVVSKCGGRRKKRC</sequence>
<evidence type="ECO:0000256" key="1">
    <source>
        <dbReference type="SAM" id="MobiDB-lite"/>
    </source>
</evidence>
<dbReference type="Gramene" id="Kaladp0095s0113.1.v1.1">
    <property type="protein sequence ID" value="Kaladp0095s0113.1.v1.1.CDS.1"/>
    <property type="gene ID" value="Kaladp0095s0113.v1.1"/>
</dbReference>
<dbReference type="AlphaFoldDB" id="A0A7N0V247"/>
<dbReference type="PANTHER" id="PTHR35167:SF3">
    <property type="entry name" value="OS05G0216466 PROTEIN"/>
    <property type="match status" value="1"/>
</dbReference>
<protein>
    <submittedName>
        <fullName evidence="2">Uncharacterized protein</fullName>
    </submittedName>
</protein>